<keyword evidence="2" id="KW-1185">Reference proteome</keyword>
<reference evidence="1" key="1">
    <citation type="journal article" date="2017" name="Nature">
        <title>The genome of Chenopodium quinoa.</title>
        <authorList>
            <person name="Jarvis D.E."/>
            <person name="Ho Y.S."/>
            <person name="Lightfoot D.J."/>
            <person name="Schmoeckel S.M."/>
            <person name="Li B."/>
            <person name="Borm T.J.A."/>
            <person name="Ohyanagi H."/>
            <person name="Mineta K."/>
            <person name="Michell C.T."/>
            <person name="Saber N."/>
            <person name="Kharbatia N.M."/>
            <person name="Rupper R.R."/>
            <person name="Sharp A.R."/>
            <person name="Dally N."/>
            <person name="Boughton B.A."/>
            <person name="Woo Y.H."/>
            <person name="Gao G."/>
            <person name="Schijlen E.G.W.M."/>
            <person name="Guo X."/>
            <person name="Momin A.A."/>
            <person name="Negrao S."/>
            <person name="Al-Babili S."/>
            <person name="Gehring C."/>
            <person name="Roessner U."/>
            <person name="Jung C."/>
            <person name="Murphy K."/>
            <person name="Arold S.T."/>
            <person name="Gojobori T."/>
            <person name="van der Linden C.G."/>
            <person name="van Loo E.N."/>
            <person name="Jellen E.N."/>
            <person name="Maughan P.J."/>
            <person name="Tester M."/>
        </authorList>
    </citation>
    <scope>NUCLEOTIDE SEQUENCE [LARGE SCALE GENOMIC DNA]</scope>
    <source>
        <strain evidence="1">cv. PI 614886</strain>
    </source>
</reference>
<dbReference type="SUPFAM" id="SSF56176">
    <property type="entry name" value="FAD-binding/transporter-associated domain-like"/>
    <property type="match status" value="1"/>
</dbReference>
<dbReference type="InterPro" id="IPR036318">
    <property type="entry name" value="FAD-bd_PCMH-like_sf"/>
</dbReference>
<name>A0A803KUB3_CHEQI</name>
<dbReference type="Gramene" id="AUR62002621-RA">
    <property type="protein sequence ID" value="AUR62002621-RA:cds"/>
    <property type="gene ID" value="AUR62002621"/>
</dbReference>
<dbReference type="Proteomes" id="UP000596660">
    <property type="component" value="Unplaced"/>
</dbReference>
<protein>
    <submittedName>
        <fullName evidence="1">Uncharacterized protein</fullName>
    </submittedName>
</protein>
<dbReference type="Gene3D" id="3.30.465.10">
    <property type="match status" value="1"/>
</dbReference>
<organism evidence="1 2">
    <name type="scientific">Chenopodium quinoa</name>
    <name type="common">Quinoa</name>
    <dbReference type="NCBI Taxonomy" id="63459"/>
    <lineage>
        <taxon>Eukaryota</taxon>
        <taxon>Viridiplantae</taxon>
        <taxon>Streptophyta</taxon>
        <taxon>Embryophyta</taxon>
        <taxon>Tracheophyta</taxon>
        <taxon>Spermatophyta</taxon>
        <taxon>Magnoliopsida</taxon>
        <taxon>eudicotyledons</taxon>
        <taxon>Gunneridae</taxon>
        <taxon>Pentapetalae</taxon>
        <taxon>Caryophyllales</taxon>
        <taxon>Chenopodiaceae</taxon>
        <taxon>Chenopodioideae</taxon>
        <taxon>Atripliceae</taxon>
        <taxon>Chenopodium</taxon>
    </lineage>
</organism>
<dbReference type="InterPro" id="IPR016169">
    <property type="entry name" value="FAD-bd_PCMH_sub2"/>
</dbReference>
<reference evidence="1" key="2">
    <citation type="submission" date="2021-03" db="UniProtKB">
        <authorList>
            <consortium name="EnsemblPlants"/>
        </authorList>
    </citation>
    <scope>IDENTIFICATION</scope>
</reference>
<evidence type="ECO:0000313" key="1">
    <source>
        <dbReference type="EnsemblPlants" id="AUR62002621-RA:cds"/>
    </source>
</evidence>
<dbReference type="GO" id="GO:0050660">
    <property type="term" value="F:flavin adenine dinucleotide binding"/>
    <property type="evidence" value="ECO:0007669"/>
    <property type="project" value="InterPro"/>
</dbReference>
<proteinExistence type="predicted"/>
<dbReference type="EnsemblPlants" id="AUR62002621-RA">
    <property type="protein sequence ID" value="AUR62002621-RA:cds"/>
    <property type="gene ID" value="AUR62002621"/>
</dbReference>
<sequence length="185" mass="20353">MVTSWTITTSRRRFVAFKFYDAATERRSNQICHSATKLVCPDGEDGLVISTEILNKIINVNMLEETMTVESGMTLKQLIDELRRPSPGKRNDGYVKVRTLNVGDEDLDAAKASLGVLGVISQVAAAVVLEEEVGNMDGWALVLAIFRVGESGGVLKLVFTIVEGRGVKMVLRMSYGRWTNLQDDG</sequence>
<accession>A0A803KUB3</accession>
<evidence type="ECO:0000313" key="2">
    <source>
        <dbReference type="Proteomes" id="UP000596660"/>
    </source>
</evidence>
<dbReference type="AlphaFoldDB" id="A0A803KUB3"/>